<reference evidence="2" key="1">
    <citation type="journal article" date="2021" name="Sci. Adv.">
        <title>The American lobster genome reveals insights on longevity, neural, and immune adaptations.</title>
        <authorList>
            <person name="Polinski J.M."/>
            <person name="Zimin A.V."/>
            <person name="Clark K.F."/>
            <person name="Kohn A.B."/>
            <person name="Sadowski N."/>
            <person name="Timp W."/>
            <person name="Ptitsyn A."/>
            <person name="Khanna P."/>
            <person name="Romanova D.Y."/>
            <person name="Williams P."/>
            <person name="Greenwood S.J."/>
            <person name="Moroz L.L."/>
            <person name="Walt D.R."/>
            <person name="Bodnar A.G."/>
        </authorList>
    </citation>
    <scope>NUCLEOTIDE SEQUENCE</scope>
    <source>
        <strain evidence="2">GMGI-L3</strain>
    </source>
</reference>
<feature type="compositionally biased region" description="Polar residues" evidence="1">
    <location>
        <begin position="306"/>
        <end position="318"/>
    </location>
</feature>
<feature type="compositionally biased region" description="Polar residues" evidence="1">
    <location>
        <begin position="210"/>
        <end position="269"/>
    </location>
</feature>
<evidence type="ECO:0000256" key="1">
    <source>
        <dbReference type="SAM" id="MobiDB-lite"/>
    </source>
</evidence>
<evidence type="ECO:0000313" key="2">
    <source>
        <dbReference type="EMBL" id="KAG7167049.1"/>
    </source>
</evidence>
<keyword evidence="3" id="KW-1185">Reference proteome</keyword>
<feature type="region of interest" description="Disordered" evidence="1">
    <location>
        <begin position="120"/>
        <end position="156"/>
    </location>
</feature>
<dbReference type="Proteomes" id="UP000747542">
    <property type="component" value="Unassembled WGS sequence"/>
</dbReference>
<gene>
    <name evidence="2" type="primary">Exoc5-L2</name>
    <name evidence="2" type="ORF">Hamer_G005368</name>
</gene>
<feature type="region of interest" description="Disordered" evidence="1">
    <location>
        <begin position="190"/>
        <end position="320"/>
    </location>
</feature>
<proteinExistence type="predicted"/>
<feature type="non-terminal residue" evidence="2">
    <location>
        <position position="1"/>
    </location>
</feature>
<accession>A0A8J5K9R6</accession>
<feature type="compositionally biased region" description="Polar residues" evidence="1">
    <location>
        <begin position="277"/>
        <end position="297"/>
    </location>
</feature>
<organism evidence="2 3">
    <name type="scientific">Homarus americanus</name>
    <name type="common">American lobster</name>
    <dbReference type="NCBI Taxonomy" id="6706"/>
    <lineage>
        <taxon>Eukaryota</taxon>
        <taxon>Metazoa</taxon>
        <taxon>Ecdysozoa</taxon>
        <taxon>Arthropoda</taxon>
        <taxon>Crustacea</taxon>
        <taxon>Multicrustacea</taxon>
        <taxon>Malacostraca</taxon>
        <taxon>Eumalacostraca</taxon>
        <taxon>Eucarida</taxon>
        <taxon>Decapoda</taxon>
        <taxon>Pleocyemata</taxon>
        <taxon>Astacidea</taxon>
        <taxon>Nephropoidea</taxon>
        <taxon>Nephropidae</taxon>
        <taxon>Homarus</taxon>
    </lineage>
</organism>
<feature type="compositionally biased region" description="Basic and acidic residues" evidence="1">
    <location>
        <begin position="120"/>
        <end position="138"/>
    </location>
</feature>
<comment type="caution">
    <text evidence="2">The sequence shown here is derived from an EMBL/GenBank/DDBJ whole genome shotgun (WGS) entry which is preliminary data.</text>
</comment>
<dbReference type="EMBL" id="JAHLQT010021845">
    <property type="protein sequence ID" value="KAG7167049.1"/>
    <property type="molecule type" value="Genomic_DNA"/>
</dbReference>
<feature type="non-terminal residue" evidence="2">
    <location>
        <position position="336"/>
    </location>
</feature>
<feature type="region of interest" description="Disordered" evidence="1">
    <location>
        <begin position="1"/>
        <end position="20"/>
    </location>
</feature>
<protein>
    <submittedName>
        <fullName evidence="2">Putative Exocyst complex component 5-like 2</fullName>
    </submittedName>
</protein>
<feature type="compositionally biased region" description="Low complexity" evidence="1">
    <location>
        <begin position="196"/>
        <end position="209"/>
    </location>
</feature>
<sequence>SSYTCPAGASDTEDSTSPSSLNIGIVFVDKSSGGNGGARDPSFTSAALRRLGIRLEEGEDIDFFIANLTIPPPPEGGVDLQTCAENRKTGERVRHLRVCYPAASSNLGQEGQQVFRRYTEPKKESAGRVGKKDHDIGEVHVGSETTAKRASVAGKVASLQRRFEVPPRTAYGSPPTSSASVDNRRLLPKLSKENSHSPSDSSGYDSPRSNNSNFRQMTSAKNTGGSRESGDSKQPSVTARVRTFSSGGNWTASSLQRQMTVPTGNLSKSASRDDTTSHASYDTIPKSSTKASASSEDVGQAKASPGSPSKQSVASGNDSLALSSTEELLLEFSIKL</sequence>
<evidence type="ECO:0000313" key="3">
    <source>
        <dbReference type="Proteomes" id="UP000747542"/>
    </source>
</evidence>
<name>A0A8J5K9R6_HOMAM</name>
<dbReference type="AlphaFoldDB" id="A0A8J5K9R6"/>